<dbReference type="Gene3D" id="3.40.50.2000">
    <property type="entry name" value="Glycogen Phosphorylase B"/>
    <property type="match status" value="2"/>
</dbReference>
<dbReference type="CDD" id="cd03784">
    <property type="entry name" value="GT1_Gtf-like"/>
    <property type="match status" value="1"/>
</dbReference>
<proteinExistence type="inferred from homology"/>
<feature type="domain" description="Erythromycin biosynthesis protein CIII-like C-terminal" evidence="4">
    <location>
        <begin position="246"/>
        <end position="383"/>
    </location>
</feature>
<dbReference type="InterPro" id="IPR010610">
    <property type="entry name" value="EryCIII-like_C"/>
</dbReference>
<dbReference type="EMBL" id="JAINVZ010000010">
    <property type="protein sequence ID" value="MBY8886420.1"/>
    <property type="molecule type" value="Genomic_DNA"/>
</dbReference>
<protein>
    <submittedName>
        <fullName evidence="6">DUF1205 domain-containing protein</fullName>
    </submittedName>
</protein>
<dbReference type="PANTHER" id="PTHR48050:SF13">
    <property type="entry name" value="STEROL 3-BETA-GLUCOSYLTRANSFERASE UGT80A2"/>
    <property type="match status" value="1"/>
</dbReference>
<dbReference type="Proteomes" id="UP001198565">
    <property type="component" value="Unassembled WGS sequence"/>
</dbReference>
<dbReference type="SUPFAM" id="SSF53756">
    <property type="entry name" value="UDP-Glycosyltransferase/glycogen phosphorylase"/>
    <property type="match status" value="1"/>
</dbReference>
<evidence type="ECO:0000256" key="3">
    <source>
        <dbReference type="ARBA" id="ARBA00022679"/>
    </source>
</evidence>
<evidence type="ECO:0000259" key="4">
    <source>
        <dbReference type="Pfam" id="PF06722"/>
    </source>
</evidence>
<evidence type="ECO:0000256" key="2">
    <source>
        <dbReference type="ARBA" id="ARBA00022676"/>
    </source>
</evidence>
<accession>A0ABS7QTA8</accession>
<evidence type="ECO:0000256" key="1">
    <source>
        <dbReference type="ARBA" id="ARBA00006962"/>
    </source>
</evidence>
<feature type="domain" description="Erythromycin biosynthesis protein CIII-like N-terminal" evidence="5">
    <location>
        <begin position="22"/>
        <end position="223"/>
    </location>
</feature>
<dbReference type="InterPro" id="IPR048284">
    <property type="entry name" value="EryCIII-like_N"/>
</dbReference>
<dbReference type="Pfam" id="PF21036">
    <property type="entry name" value="EryCIII-like_N"/>
    <property type="match status" value="1"/>
</dbReference>
<evidence type="ECO:0000259" key="5">
    <source>
        <dbReference type="Pfam" id="PF21036"/>
    </source>
</evidence>
<dbReference type="InterPro" id="IPR002213">
    <property type="entry name" value="UDP_glucos_trans"/>
</dbReference>
<reference evidence="6 7" key="1">
    <citation type="submission" date="2021-08" db="EMBL/GenBank/DDBJ databases">
        <title>Streptomyces sp. PTM05 isolated from lichen.</title>
        <authorList>
            <person name="Somphong A."/>
            <person name="Phongsopitanun W."/>
            <person name="Tanasupawat S."/>
        </authorList>
    </citation>
    <scope>NUCLEOTIDE SEQUENCE [LARGE SCALE GENOMIC DNA]</scope>
    <source>
        <strain evidence="6 7">Ptm05</strain>
    </source>
</reference>
<evidence type="ECO:0000313" key="7">
    <source>
        <dbReference type="Proteomes" id="UP001198565"/>
    </source>
</evidence>
<evidence type="ECO:0000313" key="6">
    <source>
        <dbReference type="EMBL" id="MBY8886420.1"/>
    </source>
</evidence>
<comment type="caution">
    <text evidence="6">The sequence shown here is derived from an EMBL/GenBank/DDBJ whole genome shotgun (WGS) entry which is preliminary data.</text>
</comment>
<name>A0ABS7QTA8_9ACTN</name>
<dbReference type="PANTHER" id="PTHR48050">
    <property type="entry name" value="STEROL 3-BETA-GLUCOSYLTRANSFERASE"/>
    <property type="match status" value="1"/>
</dbReference>
<dbReference type="Pfam" id="PF06722">
    <property type="entry name" value="EryCIII-like_C"/>
    <property type="match status" value="1"/>
</dbReference>
<sequence length="395" mass="41738">MRVLMTTTPVATHMVPMVPLAWALRAAGHEVLVVGQPDVEATARAAGLGTAIVGPWFHTNDHLLPYLPPGRRPLELLGRPKEQDLAMGCKVFAGHARYMVPRYLEIARQWRPDLVIGEELEFAGLVVAGALGVPAVRHRWGVDPLSHTVRTAAEFMLGGLARRNGMDGVPRPDLILDPCPPSVQHEAAEPGSPIRFVPFNGGGTRPEWAARKETARRVCVTLGGQTLVLGGMTLVRHLLEAVDGIEDTEVVFTVDAAHQGELGAVPRNVRVVEPTPLTLFLDSCDAVVHHGGCGTAMTATAFGLPQLVLPQIMDQFAFADGMSAVGAGLGLDTAAAQDDPAVVRAAVERLLGEPGFAASARELGDTMAAMPTPAEVVADLERLVGARAALTDVAA</sequence>
<dbReference type="RefSeq" id="WP_222978628.1">
    <property type="nucleotide sequence ID" value="NZ_JAINVZ010000010.1"/>
</dbReference>
<keyword evidence="2" id="KW-0328">Glycosyltransferase</keyword>
<comment type="similarity">
    <text evidence="1">Belongs to the glycosyltransferase 28 family.</text>
</comment>
<keyword evidence="3" id="KW-0808">Transferase</keyword>
<keyword evidence="7" id="KW-1185">Reference proteome</keyword>
<dbReference type="InterPro" id="IPR050426">
    <property type="entry name" value="Glycosyltransferase_28"/>
</dbReference>
<organism evidence="6 7">
    <name type="scientific">Streptantibioticus parmotrematis</name>
    <dbReference type="NCBI Taxonomy" id="2873249"/>
    <lineage>
        <taxon>Bacteria</taxon>
        <taxon>Bacillati</taxon>
        <taxon>Actinomycetota</taxon>
        <taxon>Actinomycetes</taxon>
        <taxon>Kitasatosporales</taxon>
        <taxon>Streptomycetaceae</taxon>
        <taxon>Streptantibioticus</taxon>
    </lineage>
</organism>
<gene>
    <name evidence="6" type="ORF">K7472_16315</name>
</gene>